<name>V6LMR3_9EUKA</name>
<dbReference type="OrthoDB" id="10261083at2759"/>
<reference evidence="4" key="2">
    <citation type="submission" date="2020-12" db="EMBL/GenBank/DDBJ databases">
        <title>New Spironucleus salmonicida genome in near-complete chromosomes.</title>
        <authorList>
            <person name="Xu F."/>
            <person name="Kurt Z."/>
            <person name="Jimenez-Gonzalez A."/>
            <person name="Astvaldsson A."/>
            <person name="Andersson J.O."/>
            <person name="Svard S.G."/>
        </authorList>
    </citation>
    <scope>NUCLEOTIDE SEQUENCE</scope>
    <source>
        <strain evidence="4">ATCC 50377</strain>
    </source>
</reference>
<protein>
    <recommendedName>
        <fullName evidence="2">CFA20 domain-containing protein</fullName>
    </recommendedName>
</protein>
<sequence length="583" mass="66597">MFKEAFQGGSHIMLLEAKGSKPMDIWDVKKASANRLYNKEMKTYVIDITGNHLNTIKCPPIPEKLPLGITQSYLAMQMFLPKDQPLSLHITLFSASKSKMRITFSTSVKVVKSANLLARVPLHMVAGTWSMLVLDLHELTRSLFPQQEFSSLHSLEISPYCTLLRVFSLKTCPLPTIELFCQQDEIECARNPKMPLPQFSKRCHEILSEKLSTPMPIHVQIVDIFYISLFKEGKVNSDISVRDQSGIVQARENFLPGFNNFGLEEEQDHRITKMQQSNVGRAPGKQEVEEIYKNYRPQTPEKNRTPVKTYVTPKQVVAKSTPQQKTKIPQVSAVQAVMEELKKNDSQQLYHAAISQAAAIDKRNLETDFTKDKEQRIQQNLVKLNKNKPPAVLKSTDSDYCAQDVDLTISAVPVEFNCGQCSDKNDGKSLTPVKRVNSAVSGYYKEVKKIEKLVKEEEIYENDDQPQEEIHQEEINDDQENPYCEQQQQLYQEEVQENETNSAQYQPQDDIEEYNDTCRSVEYTPKQQTKDITQDNIPDPEFGDNPEQQNLIPDPAEEGILADPVAFGLFYDPVTKSYYEKLE</sequence>
<organism evidence="3">
    <name type="scientific">Spironucleus salmonicida</name>
    <dbReference type="NCBI Taxonomy" id="348837"/>
    <lineage>
        <taxon>Eukaryota</taxon>
        <taxon>Metamonada</taxon>
        <taxon>Diplomonadida</taxon>
        <taxon>Hexamitidae</taxon>
        <taxon>Hexamitinae</taxon>
        <taxon>Spironucleus</taxon>
    </lineage>
</organism>
<gene>
    <name evidence="3" type="ORF">SS50377_13896</name>
    <name evidence="4" type="ORF">SS50377_24538</name>
</gene>
<feature type="region of interest" description="Disordered" evidence="1">
    <location>
        <begin position="494"/>
        <end position="553"/>
    </location>
</feature>
<proteinExistence type="predicted"/>
<dbReference type="EMBL" id="KI546085">
    <property type="protein sequence ID" value="EST45920.1"/>
    <property type="molecule type" value="Genomic_DNA"/>
</dbReference>
<accession>V6LMR3</accession>
<dbReference type="AlphaFoldDB" id="V6LMR3"/>
<evidence type="ECO:0000313" key="5">
    <source>
        <dbReference type="Proteomes" id="UP000018208"/>
    </source>
</evidence>
<reference evidence="3 4" key="1">
    <citation type="journal article" date="2014" name="PLoS Genet.">
        <title>The Genome of Spironucleus salmonicida Highlights a Fish Pathogen Adapted to Fluctuating Environments.</title>
        <authorList>
            <person name="Xu F."/>
            <person name="Jerlstrom-Hultqvist J."/>
            <person name="Einarsson E."/>
            <person name="Astvaldsson A."/>
            <person name="Svard S.G."/>
            <person name="Andersson J.O."/>
        </authorList>
    </citation>
    <scope>NUCLEOTIDE SEQUENCE</scope>
    <source>
        <strain evidence="4">ATCC 50377</strain>
    </source>
</reference>
<dbReference type="InterPro" id="IPR040441">
    <property type="entry name" value="CFA20/CFAP20DC"/>
</dbReference>
<feature type="domain" description="CFA20" evidence="2">
    <location>
        <begin position="1"/>
        <end position="170"/>
    </location>
</feature>
<evidence type="ECO:0000259" key="2">
    <source>
        <dbReference type="Pfam" id="PF05018"/>
    </source>
</evidence>
<evidence type="ECO:0000313" key="4">
    <source>
        <dbReference type="EMBL" id="KAH0574580.1"/>
    </source>
</evidence>
<evidence type="ECO:0000256" key="1">
    <source>
        <dbReference type="SAM" id="MobiDB-lite"/>
    </source>
</evidence>
<dbReference type="InterPro" id="IPR007714">
    <property type="entry name" value="CFA20_dom"/>
</dbReference>
<dbReference type="EMBL" id="AUWU02000004">
    <property type="protein sequence ID" value="KAH0574580.1"/>
    <property type="molecule type" value="Genomic_DNA"/>
</dbReference>
<keyword evidence="5" id="KW-1185">Reference proteome</keyword>
<dbReference type="VEuPathDB" id="GiardiaDB:SS50377_24538"/>
<dbReference type="Pfam" id="PF05018">
    <property type="entry name" value="CFA20_dom"/>
    <property type="match status" value="1"/>
</dbReference>
<evidence type="ECO:0000313" key="3">
    <source>
        <dbReference type="EMBL" id="EST45920.1"/>
    </source>
</evidence>
<dbReference type="Proteomes" id="UP000018208">
    <property type="component" value="Unassembled WGS sequence"/>
</dbReference>
<dbReference type="PANTHER" id="PTHR12458">
    <property type="entry name" value="ORF PROTEIN"/>
    <property type="match status" value="1"/>
</dbReference>